<dbReference type="AlphaFoldDB" id="A0A2U1NCJ5"/>
<dbReference type="EMBL" id="PKPP01003113">
    <property type="protein sequence ID" value="PWA71239.1"/>
    <property type="molecule type" value="Genomic_DNA"/>
</dbReference>
<keyword evidence="3" id="KW-1185">Reference proteome</keyword>
<gene>
    <name evidence="2" type="ORF">CTI12_AA282510</name>
</gene>
<evidence type="ECO:0000256" key="1">
    <source>
        <dbReference type="SAM" id="MobiDB-lite"/>
    </source>
</evidence>
<accession>A0A2U1NCJ5</accession>
<evidence type="ECO:0000313" key="3">
    <source>
        <dbReference type="Proteomes" id="UP000245207"/>
    </source>
</evidence>
<proteinExistence type="predicted"/>
<protein>
    <submittedName>
        <fullName evidence="2">Uncharacterized protein</fullName>
    </submittedName>
</protein>
<name>A0A2U1NCJ5_ARTAN</name>
<comment type="caution">
    <text evidence="2">The sequence shown here is derived from an EMBL/GenBank/DDBJ whole genome shotgun (WGS) entry which is preliminary data.</text>
</comment>
<sequence length="93" mass="9890">MDSELSQVSVDRTKQAQNTTMFNPDATTSQHNIGLAVALAFEHLKRGDGQQHYIPPGQSQPEAVDGLNVLKAIEKAGSSGRVTSNPDVIVDCG</sequence>
<evidence type="ECO:0000313" key="2">
    <source>
        <dbReference type="EMBL" id="PWA71239.1"/>
    </source>
</evidence>
<feature type="region of interest" description="Disordered" evidence="1">
    <location>
        <begin position="1"/>
        <end position="28"/>
    </location>
</feature>
<dbReference type="Proteomes" id="UP000245207">
    <property type="component" value="Unassembled WGS sequence"/>
</dbReference>
<reference evidence="2 3" key="1">
    <citation type="journal article" date="2018" name="Mol. Plant">
        <title>The genome of Artemisia annua provides insight into the evolution of Asteraceae family and artemisinin biosynthesis.</title>
        <authorList>
            <person name="Shen Q."/>
            <person name="Zhang L."/>
            <person name="Liao Z."/>
            <person name="Wang S."/>
            <person name="Yan T."/>
            <person name="Shi P."/>
            <person name="Liu M."/>
            <person name="Fu X."/>
            <person name="Pan Q."/>
            <person name="Wang Y."/>
            <person name="Lv Z."/>
            <person name="Lu X."/>
            <person name="Zhang F."/>
            <person name="Jiang W."/>
            <person name="Ma Y."/>
            <person name="Chen M."/>
            <person name="Hao X."/>
            <person name="Li L."/>
            <person name="Tang Y."/>
            <person name="Lv G."/>
            <person name="Zhou Y."/>
            <person name="Sun X."/>
            <person name="Brodelius P.E."/>
            <person name="Rose J.K.C."/>
            <person name="Tang K."/>
        </authorList>
    </citation>
    <scope>NUCLEOTIDE SEQUENCE [LARGE SCALE GENOMIC DNA]</scope>
    <source>
        <strain evidence="3">cv. Huhao1</strain>
        <tissue evidence="2">Leaf</tissue>
    </source>
</reference>
<organism evidence="2 3">
    <name type="scientific">Artemisia annua</name>
    <name type="common">Sweet wormwood</name>
    <dbReference type="NCBI Taxonomy" id="35608"/>
    <lineage>
        <taxon>Eukaryota</taxon>
        <taxon>Viridiplantae</taxon>
        <taxon>Streptophyta</taxon>
        <taxon>Embryophyta</taxon>
        <taxon>Tracheophyta</taxon>
        <taxon>Spermatophyta</taxon>
        <taxon>Magnoliopsida</taxon>
        <taxon>eudicotyledons</taxon>
        <taxon>Gunneridae</taxon>
        <taxon>Pentapetalae</taxon>
        <taxon>asterids</taxon>
        <taxon>campanulids</taxon>
        <taxon>Asterales</taxon>
        <taxon>Asteraceae</taxon>
        <taxon>Asteroideae</taxon>
        <taxon>Anthemideae</taxon>
        <taxon>Artemisiinae</taxon>
        <taxon>Artemisia</taxon>
    </lineage>
</organism>